<gene>
    <name evidence="3" type="ORF">PDIGIT_LOCUS7935</name>
</gene>
<dbReference type="EMBL" id="CAOQHR010000005">
    <property type="protein sequence ID" value="CAI6334865.1"/>
    <property type="molecule type" value="Genomic_DNA"/>
</dbReference>
<feature type="signal peptide" evidence="2">
    <location>
        <begin position="1"/>
        <end position="16"/>
    </location>
</feature>
<feature type="region of interest" description="Disordered" evidence="1">
    <location>
        <begin position="180"/>
        <end position="218"/>
    </location>
</feature>
<organism evidence="3 4">
    <name type="scientific">Periconia digitata</name>
    <dbReference type="NCBI Taxonomy" id="1303443"/>
    <lineage>
        <taxon>Eukaryota</taxon>
        <taxon>Fungi</taxon>
        <taxon>Dikarya</taxon>
        <taxon>Ascomycota</taxon>
        <taxon>Pezizomycotina</taxon>
        <taxon>Dothideomycetes</taxon>
        <taxon>Pleosporomycetidae</taxon>
        <taxon>Pleosporales</taxon>
        <taxon>Massarineae</taxon>
        <taxon>Periconiaceae</taxon>
        <taxon>Periconia</taxon>
    </lineage>
</organism>
<protein>
    <recommendedName>
        <fullName evidence="5">Extracellular serine-rich protein</fullName>
    </recommendedName>
</protein>
<dbReference type="SUPFAM" id="SSF49503">
    <property type="entry name" value="Cupredoxins"/>
    <property type="match status" value="1"/>
</dbReference>
<dbReference type="OrthoDB" id="5421909at2759"/>
<dbReference type="InterPro" id="IPR052953">
    <property type="entry name" value="Ser-rich/MCO-related"/>
</dbReference>
<evidence type="ECO:0000313" key="4">
    <source>
        <dbReference type="Proteomes" id="UP001152607"/>
    </source>
</evidence>
<dbReference type="CDD" id="cd00920">
    <property type="entry name" value="Cupredoxin"/>
    <property type="match status" value="1"/>
</dbReference>
<dbReference type="InterPro" id="IPR008972">
    <property type="entry name" value="Cupredoxin"/>
</dbReference>
<reference evidence="3" key="1">
    <citation type="submission" date="2023-01" db="EMBL/GenBank/DDBJ databases">
        <authorList>
            <person name="Van Ghelder C."/>
            <person name="Rancurel C."/>
        </authorList>
    </citation>
    <scope>NUCLEOTIDE SEQUENCE</scope>
    <source>
        <strain evidence="3">CNCM I-4278</strain>
    </source>
</reference>
<sequence>MQFVVTSLLLAATASAAPSPMWGTSGLKANLKARAEAFTVVVGGPQDTFVPNTMTAAVGDIIQFQFSNGNHTATQSTLEAPCTALEGGVHSGHIPFQDGQTDVGTFSMPVTSTEPMFIFCATGPHCQEGQVMVINPASSLQVVDFVRNAQATEKSVDGTAVIGGTASKVALDAAAFVPAPPEDAAAAPPPPPAAEAAPPAAEAAPPAETAPAAPAASADPAANATVVVVAHP</sequence>
<evidence type="ECO:0000313" key="3">
    <source>
        <dbReference type="EMBL" id="CAI6334865.1"/>
    </source>
</evidence>
<keyword evidence="2" id="KW-0732">Signal</keyword>
<accession>A0A9W4XNE6</accession>
<dbReference type="AlphaFoldDB" id="A0A9W4XNE6"/>
<proteinExistence type="predicted"/>
<name>A0A9W4XNE6_9PLEO</name>
<dbReference type="Gene3D" id="2.60.40.420">
    <property type="entry name" value="Cupredoxins - blue copper proteins"/>
    <property type="match status" value="1"/>
</dbReference>
<feature type="compositionally biased region" description="Low complexity" evidence="1">
    <location>
        <begin position="194"/>
        <end position="218"/>
    </location>
</feature>
<evidence type="ECO:0000256" key="1">
    <source>
        <dbReference type="SAM" id="MobiDB-lite"/>
    </source>
</evidence>
<feature type="chain" id="PRO_5040963318" description="Extracellular serine-rich protein" evidence="2">
    <location>
        <begin position="17"/>
        <end position="232"/>
    </location>
</feature>
<evidence type="ECO:0000256" key="2">
    <source>
        <dbReference type="SAM" id="SignalP"/>
    </source>
</evidence>
<dbReference type="Proteomes" id="UP001152607">
    <property type="component" value="Unassembled WGS sequence"/>
</dbReference>
<dbReference type="PANTHER" id="PTHR34883">
    <property type="entry name" value="SERINE-RICH PROTEIN, PUTATIVE-RELATED-RELATED"/>
    <property type="match status" value="1"/>
</dbReference>
<keyword evidence="4" id="KW-1185">Reference proteome</keyword>
<evidence type="ECO:0008006" key="5">
    <source>
        <dbReference type="Google" id="ProtNLM"/>
    </source>
</evidence>
<dbReference type="PANTHER" id="PTHR34883:SF17">
    <property type="entry name" value="CUPREDOXIN"/>
    <property type="match status" value="1"/>
</dbReference>
<comment type="caution">
    <text evidence="3">The sequence shown here is derived from an EMBL/GenBank/DDBJ whole genome shotgun (WGS) entry which is preliminary data.</text>
</comment>